<keyword evidence="3" id="KW-1185">Reference proteome</keyword>
<evidence type="ECO:0000313" key="3">
    <source>
        <dbReference type="Proteomes" id="UP000748752"/>
    </source>
</evidence>
<accession>A0ABS1CF49</accession>
<dbReference type="Pfam" id="PF07143">
    <property type="entry name" value="CrtC"/>
    <property type="match status" value="1"/>
</dbReference>
<dbReference type="Pfam" id="PF17186">
    <property type="entry name" value="Lipocalin_9"/>
    <property type="match status" value="1"/>
</dbReference>
<dbReference type="PANTHER" id="PTHR38591">
    <property type="entry name" value="HYDROLASE"/>
    <property type="match status" value="1"/>
</dbReference>
<dbReference type="RefSeq" id="WP_200235128.1">
    <property type="nucleotide sequence ID" value="NZ_NRRV01000011.1"/>
</dbReference>
<gene>
    <name evidence="2" type="ORF">CKO31_06275</name>
</gene>
<proteinExistence type="predicted"/>
<sequence>MRSLLTRALPWLAVALIVLGAWWLWPGGDAASPRLLDPAALAAALPPDGQDSFAALDATADWTPELPQDLGPHPAFRTELWDLTGQLRADDGRRYGLRLTLVRLGLRAPGEDGGRASGLAADALLLGRFALVPEDGEPLRAERASRTAAGLAGATTDPPEVWLEDWRLRSGGADSAGGLAAGRLAVAAEGARLELALTSEKAPVTPAASLLTGGAGAPGGQDRGPAFRWLAQPRLGLSGRLLRDDAETRVSGSAWLDHVWGGAGVGLAGTRGQLALNRFLLQLDDASELLCIHLRRRAGGGTPVPTCLVIAPDGGTRVLQRRALTLAPKEATWRSSDGAATYPVAWRLAAPGLDLSLDIRALQPDQEIMLGERLWSGAVAIDGERAGEPVAGGGRMDLSGYAPADG</sequence>
<comment type="caution">
    <text evidence="2">The sequence shown here is derived from an EMBL/GenBank/DDBJ whole genome shotgun (WGS) entry which is preliminary data.</text>
</comment>
<feature type="domain" description="AttH" evidence="1">
    <location>
        <begin position="78"/>
        <end position="261"/>
    </location>
</feature>
<organism evidence="2 3">
    <name type="scientific">Thiohalocapsa halophila</name>
    <dbReference type="NCBI Taxonomy" id="69359"/>
    <lineage>
        <taxon>Bacteria</taxon>
        <taxon>Pseudomonadati</taxon>
        <taxon>Pseudomonadota</taxon>
        <taxon>Gammaproteobacteria</taxon>
        <taxon>Chromatiales</taxon>
        <taxon>Chromatiaceae</taxon>
        <taxon>Thiohalocapsa</taxon>
    </lineage>
</organism>
<protein>
    <recommendedName>
        <fullName evidence="1">AttH domain-containing protein</fullName>
    </recommendedName>
</protein>
<evidence type="ECO:0000313" key="2">
    <source>
        <dbReference type="EMBL" id="MBK1630358.1"/>
    </source>
</evidence>
<dbReference type="SUPFAM" id="SSF159245">
    <property type="entry name" value="AttH-like"/>
    <property type="match status" value="1"/>
</dbReference>
<name>A0ABS1CF49_9GAMM</name>
<dbReference type="PANTHER" id="PTHR38591:SF1">
    <property type="entry name" value="BLL1000 PROTEIN"/>
    <property type="match status" value="1"/>
</dbReference>
<evidence type="ECO:0000259" key="1">
    <source>
        <dbReference type="Pfam" id="PF07143"/>
    </source>
</evidence>
<dbReference type="EMBL" id="NRRV01000011">
    <property type="protein sequence ID" value="MBK1630358.1"/>
    <property type="molecule type" value="Genomic_DNA"/>
</dbReference>
<dbReference type="Proteomes" id="UP000748752">
    <property type="component" value="Unassembled WGS sequence"/>
</dbReference>
<reference evidence="2 3" key="1">
    <citation type="journal article" date="2020" name="Microorganisms">
        <title>Osmotic Adaptation and Compatible Solute Biosynthesis of Phototrophic Bacteria as Revealed from Genome Analyses.</title>
        <authorList>
            <person name="Imhoff J.F."/>
            <person name="Rahn T."/>
            <person name="Kunzel S."/>
            <person name="Keller A."/>
            <person name="Neulinger S.C."/>
        </authorList>
    </citation>
    <scope>NUCLEOTIDE SEQUENCE [LARGE SCALE GENOMIC DNA]</scope>
    <source>
        <strain evidence="2 3">DSM 6210</strain>
    </source>
</reference>
<dbReference type="InterPro" id="IPR023374">
    <property type="entry name" value="AttH-like_dom_sf"/>
</dbReference>
<dbReference type="Gene3D" id="2.40.370.10">
    <property type="entry name" value="AttH-like domain"/>
    <property type="match status" value="2"/>
</dbReference>
<dbReference type="InterPro" id="IPR010791">
    <property type="entry name" value="AttH_dom"/>
</dbReference>